<dbReference type="Pfam" id="PF01025">
    <property type="entry name" value="GrpE"/>
    <property type="match status" value="1"/>
</dbReference>
<dbReference type="GO" id="GO:0005737">
    <property type="term" value="C:cytoplasm"/>
    <property type="evidence" value="ECO:0007669"/>
    <property type="project" value="UniProtKB-SubCell"/>
</dbReference>
<comment type="function">
    <text evidence="3">Participates actively in the response to hyperosmotic and heat shock by preventing the aggregation of stress-denatured proteins, in association with DnaK and GrpE. It is the nucleotide exchange factor for DnaK and may function as a thermosensor. Unfolded proteins bind initially to DnaJ; upon interaction with the DnaJ-bound protein, DnaK hydrolyzes its bound ATP, resulting in the formation of a stable complex. GrpE releases ADP from DnaK; ATP binding to DnaK triggers the release of the substrate protein, thus completing the reaction cycle. Several rounds of ATP-dependent interactions between DnaJ, DnaK and GrpE are required for fully efficient folding.</text>
</comment>
<dbReference type="PRINTS" id="PR00773">
    <property type="entry name" value="GRPEPROTEIN"/>
</dbReference>
<comment type="subunit">
    <text evidence="3">Homodimer.</text>
</comment>
<protein>
    <recommendedName>
        <fullName evidence="3">Protein GrpE</fullName>
    </recommendedName>
    <alternativeName>
        <fullName evidence="3">HSP-70 cofactor</fullName>
    </alternativeName>
</protein>
<evidence type="ECO:0000313" key="6">
    <source>
        <dbReference type="Proteomes" id="UP000176714"/>
    </source>
</evidence>
<dbReference type="GO" id="GO:0000774">
    <property type="term" value="F:adenyl-nucleotide exchange factor activity"/>
    <property type="evidence" value="ECO:0007669"/>
    <property type="project" value="InterPro"/>
</dbReference>
<dbReference type="PANTHER" id="PTHR21237">
    <property type="entry name" value="GRPE PROTEIN"/>
    <property type="match status" value="1"/>
</dbReference>
<dbReference type="Gene3D" id="3.90.20.20">
    <property type="match status" value="1"/>
</dbReference>
<keyword evidence="2 3" id="KW-0143">Chaperone</keyword>
<dbReference type="STRING" id="1798516.A2950_00715"/>
<dbReference type="SUPFAM" id="SSF51064">
    <property type="entry name" value="Head domain of nucleotide exchange factor GrpE"/>
    <property type="match status" value="1"/>
</dbReference>
<dbReference type="GO" id="GO:0006457">
    <property type="term" value="P:protein folding"/>
    <property type="evidence" value="ECO:0007669"/>
    <property type="project" value="InterPro"/>
</dbReference>
<sequence length="171" mass="19034">MDEEEVKIEADDPEAAEGFEAKVAKMREELSACRKDKQEYMDGWQRAKADYVNLLKRIGEDAKASELRGKVGAVETLLPAFDALERAKEHGEIPKGFLAIAKQLENAFAELGLEELGKVGEKFNPALHEALGQDKVESKEEDDIITAILEKGWRVGDSIIRPAKVRVGHFN</sequence>
<keyword evidence="3" id="KW-0963">Cytoplasm</keyword>
<dbReference type="GO" id="GO:0042803">
    <property type="term" value="F:protein homodimerization activity"/>
    <property type="evidence" value="ECO:0007669"/>
    <property type="project" value="InterPro"/>
</dbReference>
<proteinExistence type="inferred from homology"/>
<dbReference type="CDD" id="cd00446">
    <property type="entry name" value="GrpE"/>
    <property type="match status" value="1"/>
</dbReference>
<dbReference type="Proteomes" id="UP000176714">
    <property type="component" value="Unassembled WGS sequence"/>
</dbReference>
<reference evidence="5 6" key="1">
    <citation type="journal article" date="2016" name="Nat. Commun.">
        <title>Thousands of microbial genomes shed light on interconnected biogeochemical processes in an aquifer system.</title>
        <authorList>
            <person name="Anantharaman K."/>
            <person name="Brown C.T."/>
            <person name="Hug L.A."/>
            <person name="Sharon I."/>
            <person name="Castelle C.J."/>
            <person name="Probst A.J."/>
            <person name="Thomas B.C."/>
            <person name="Singh A."/>
            <person name="Wilkins M.J."/>
            <person name="Karaoz U."/>
            <person name="Brodie E.L."/>
            <person name="Williams K.H."/>
            <person name="Hubbard S.S."/>
            <person name="Banfield J.F."/>
        </authorList>
    </citation>
    <scope>NUCLEOTIDE SEQUENCE [LARGE SCALE GENOMIC DNA]</scope>
</reference>
<evidence type="ECO:0000313" key="5">
    <source>
        <dbReference type="EMBL" id="OGG76478.1"/>
    </source>
</evidence>
<name>A0A1F6ESB3_9BACT</name>
<keyword evidence="3" id="KW-0346">Stress response</keyword>
<evidence type="ECO:0000256" key="1">
    <source>
        <dbReference type="ARBA" id="ARBA00009054"/>
    </source>
</evidence>
<dbReference type="InterPro" id="IPR013805">
    <property type="entry name" value="GrpE_CC"/>
</dbReference>
<dbReference type="InterPro" id="IPR000740">
    <property type="entry name" value="GrpE"/>
</dbReference>
<dbReference type="Gene3D" id="2.30.22.10">
    <property type="entry name" value="Head domain of nucleotide exchange factor GrpE"/>
    <property type="match status" value="1"/>
</dbReference>
<dbReference type="GO" id="GO:0051082">
    <property type="term" value="F:unfolded protein binding"/>
    <property type="evidence" value="ECO:0007669"/>
    <property type="project" value="TreeGrafter"/>
</dbReference>
<organism evidence="5 6">
    <name type="scientific">Candidatus Kaiserbacteria bacterium RIFCSPLOWO2_01_FULL_55_19</name>
    <dbReference type="NCBI Taxonomy" id="1798516"/>
    <lineage>
        <taxon>Bacteria</taxon>
        <taxon>Candidatus Kaiseribacteriota</taxon>
    </lineage>
</organism>
<evidence type="ECO:0000256" key="2">
    <source>
        <dbReference type="ARBA" id="ARBA00023186"/>
    </source>
</evidence>
<gene>
    <name evidence="3" type="primary">grpE</name>
    <name evidence="5" type="ORF">A2950_00715</name>
</gene>
<comment type="subcellular location">
    <subcellularLocation>
        <location evidence="3">Cytoplasm</location>
    </subcellularLocation>
</comment>
<dbReference type="PANTHER" id="PTHR21237:SF23">
    <property type="entry name" value="GRPE PROTEIN HOMOLOG, MITOCHONDRIAL"/>
    <property type="match status" value="1"/>
</dbReference>
<dbReference type="HAMAP" id="MF_01151">
    <property type="entry name" value="GrpE"/>
    <property type="match status" value="1"/>
</dbReference>
<dbReference type="GO" id="GO:0051087">
    <property type="term" value="F:protein-folding chaperone binding"/>
    <property type="evidence" value="ECO:0007669"/>
    <property type="project" value="InterPro"/>
</dbReference>
<dbReference type="InterPro" id="IPR009012">
    <property type="entry name" value="GrpE_head"/>
</dbReference>
<dbReference type="AlphaFoldDB" id="A0A1F6ESB3"/>
<evidence type="ECO:0000256" key="3">
    <source>
        <dbReference type="HAMAP-Rule" id="MF_01151"/>
    </source>
</evidence>
<dbReference type="EMBL" id="MFMD01000015">
    <property type="protein sequence ID" value="OGG76478.1"/>
    <property type="molecule type" value="Genomic_DNA"/>
</dbReference>
<accession>A0A1F6ESB3</accession>
<comment type="caution">
    <text evidence="5">The sequence shown here is derived from an EMBL/GenBank/DDBJ whole genome shotgun (WGS) entry which is preliminary data.</text>
</comment>
<comment type="similarity">
    <text evidence="1 3 4">Belongs to the GrpE family.</text>
</comment>
<dbReference type="SUPFAM" id="SSF58014">
    <property type="entry name" value="Coiled-coil domain of nucleotide exchange factor GrpE"/>
    <property type="match status" value="1"/>
</dbReference>
<evidence type="ECO:0000256" key="4">
    <source>
        <dbReference type="RuleBase" id="RU004478"/>
    </source>
</evidence>